<dbReference type="Gene3D" id="2.130.10.10">
    <property type="entry name" value="YVTN repeat-like/Quinoprotein amine dehydrogenase"/>
    <property type="match status" value="1"/>
</dbReference>
<sequence>MEMERSRSFGKQSLQSLCSLVNFRMFTPSTFGNTGSGFGGFGLTSTTPASANPMKDFEVVNPPDDSIQCMAFSPASISQDFLVAGSWDNNVTMEMLAEHGISLPPEMHGLTDDQIAELKLKDEFSETCAPSGGFSENRDPCGRRNGCRPTEKMQEVLQKTIAEAKGIISKELVKSNTCLTEQHICDAIDILRGAIMIAYPMNLPPYDPIREEFENREELKGTQDHKMVLDAPVTQLWFAGKEMLCGKKLLDYVGKNEKSKVIVKIQRRGQGAPSREPLLSEEERKKLMMAEFHRREQLKKLDEEDDDSYLNSPWADNRQLQKSFQGLANISWKPH</sequence>
<evidence type="ECO:0000256" key="1">
    <source>
        <dbReference type="ARBA" id="ARBA00009619"/>
    </source>
</evidence>
<dbReference type="STRING" id="6689.A0A3R7M6L5"/>
<evidence type="ECO:0000313" key="2">
    <source>
        <dbReference type="EMBL" id="ROT68529.1"/>
    </source>
</evidence>
<dbReference type="InterPro" id="IPR021298">
    <property type="entry name" value="CFAP298"/>
</dbReference>
<dbReference type="PANTHER" id="PTHR13238">
    <property type="entry name" value="PROTEIN C21ORF59"/>
    <property type="match status" value="1"/>
</dbReference>
<dbReference type="PANTHER" id="PTHR13238:SF0">
    <property type="entry name" value="CILIA- AND FLAGELLA-ASSOCIATED PROTEIN 298"/>
    <property type="match status" value="1"/>
</dbReference>
<comment type="caution">
    <text evidence="2">The sequence shown here is derived from an EMBL/GenBank/DDBJ whole genome shotgun (WGS) entry which is preliminary data.</text>
</comment>
<dbReference type="OrthoDB" id="276065at2759"/>
<protein>
    <submittedName>
        <fullName evidence="2">Putative UPF0769 protein C21orf59-like</fullName>
    </submittedName>
</protein>
<dbReference type="GO" id="GO:0003352">
    <property type="term" value="P:regulation of cilium movement"/>
    <property type="evidence" value="ECO:0007669"/>
    <property type="project" value="InterPro"/>
</dbReference>
<dbReference type="EMBL" id="QCYY01002659">
    <property type="protein sequence ID" value="ROT68529.1"/>
    <property type="molecule type" value="Genomic_DNA"/>
</dbReference>
<comment type="similarity">
    <text evidence="1">Belongs to the CFAP298 family.</text>
</comment>
<organism evidence="2 3">
    <name type="scientific">Penaeus vannamei</name>
    <name type="common">Whiteleg shrimp</name>
    <name type="synonym">Litopenaeus vannamei</name>
    <dbReference type="NCBI Taxonomy" id="6689"/>
    <lineage>
        <taxon>Eukaryota</taxon>
        <taxon>Metazoa</taxon>
        <taxon>Ecdysozoa</taxon>
        <taxon>Arthropoda</taxon>
        <taxon>Crustacea</taxon>
        <taxon>Multicrustacea</taxon>
        <taxon>Malacostraca</taxon>
        <taxon>Eumalacostraca</taxon>
        <taxon>Eucarida</taxon>
        <taxon>Decapoda</taxon>
        <taxon>Dendrobranchiata</taxon>
        <taxon>Penaeoidea</taxon>
        <taxon>Penaeidae</taxon>
        <taxon>Penaeus</taxon>
    </lineage>
</organism>
<proteinExistence type="inferred from homology"/>
<gene>
    <name evidence="2" type="ORF">C7M84_013330</name>
</gene>
<dbReference type="AlphaFoldDB" id="A0A3R7M6L5"/>
<dbReference type="Proteomes" id="UP000283509">
    <property type="component" value="Unassembled WGS sequence"/>
</dbReference>
<dbReference type="Pfam" id="PF11069">
    <property type="entry name" value="CFAP298"/>
    <property type="match status" value="1"/>
</dbReference>
<accession>A0A3R7M6L5</accession>
<keyword evidence="3" id="KW-1185">Reference proteome</keyword>
<evidence type="ECO:0000313" key="3">
    <source>
        <dbReference type="Proteomes" id="UP000283509"/>
    </source>
</evidence>
<dbReference type="InterPro" id="IPR015943">
    <property type="entry name" value="WD40/YVTN_repeat-like_dom_sf"/>
</dbReference>
<reference evidence="2 3" key="2">
    <citation type="submission" date="2019-01" db="EMBL/GenBank/DDBJ databases">
        <title>The decoding of complex shrimp genome reveals the adaptation for benthos swimmer, frequently molting mechanism and breeding impact on genome.</title>
        <authorList>
            <person name="Sun Y."/>
            <person name="Gao Y."/>
            <person name="Yu Y."/>
        </authorList>
    </citation>
    <scope>NUCLEOTIDE SEQUENCE [LARGE SCALE GENOMIC DNA]</scope>
    <source>
        <tissue evidence="2">Muscle</tissue>
    </source>
</reference>
<name>A0A3R7M6L5_PENVA</name>
<reference evidence="2 3" key="1">
    <citation type="submission" date="2018-04" db="EMBL/GenBank/DDBJ databases">
        <authorList>
            <person name="Zhang X."/>
            <person name="Yuan J."/>
            <person name="Li F."/>
            <person name="Xiang J."/>
        </authorList>
    </citation>
    <scope>NUCLEOTIDE SEQUENCE [LARGE SCALE GENOMIC DNA]</scope>
    <source>
        <tissue evidence="2">Muscle</tissue>
    </source>
</reference>